<gene>
    <name evidence="5" type="ORF">FSPOR_3149</name>
</gene>
<dbReference type="GO" id="GO:0006351">
    <property type="term" value="P:DNA-templated transcription"/>
    <property type="evidence" value="ECO:0007669"/>
    <property type="project" value="InterPro"/>
</dbReference>
<evidence type="ECO:0000256" key="1">
    <source>
        <dbReference type="ARBA" id="ARBA00004123"/>
    </source>
</evidence>
<evidence type="ECO:0000259" key="4">
    <source>
        <dbReference type="PROSITE" id="PS50048"/>
    </source>
</evidence>
<feature type="domain" description="Zn(2)-C6 fungal-type" evidence="4">
    <location>
        <begin position="15"/>
        <end position="46"/>
    </location>
</feature>
<dbReference type="InterPro" id="IPR001138">
    <property type="entry name" value="Zn2Cys6_DnaBD"/>
</dbReference>
<evidence type="ECO:0000313" key="5">
    <source>
        <dbReference type="EMBL" id="RGP71783.1"/>
    </source>
</evidence>
<dbReference type="EMBL" id="PXOF01000039">
    <property type="protein sequence ID" value="RGP71783.1"/>
    <property type="molecule type" value="Genomic_DNA"/>
</dbReference>
<evidence type="ECO:0000256" key="3">
    <source>
        <dbReference type="ARBA" id="ARBA00023242"/>
    </source>
</evidence>
<comment type="caution">
    <text evidence="5">The sequence shown here is derived from an EMBL/GenBank/DDBJ whole genome shotgun (WGS) entry which is preliminary data.</text>
</comment>
<dbReference type="InterPro" id="IPR050613">
    <property type="entry name" value="Sec_Metabolite_Reg"/>
</dbReference>
<dbReference type="CDD" id="cd12148">
    <property type="entry name" value="fungal_TF_MHR"/>
    <property type="match status" value="1"/>
</dbReference>
<dbReference type="PANTHER" id="PTHR31001">
    <property type="entry name" value="UNCHARACTERIZED TRANSCRIPTIONAL REGULATORY PROTEIN"/>
    <property type="match status" value="1"/>
</dbReference>
<keyword evidence="3" id="KW-0539">Nucleus</keyword>
<dbReference type="SMART" id="SM00066">
    <property type="entry name" value="GAL4"/>
    <property type="match status" value="1"/>
</dbReference>
<dbReference type="SUPFAM" id="SSF57701">
    <property type="entry name" value="Zn2/Cys6 DNA-binding domain"/>
    <property type="match status" value="1"/>
</dbReference>
<dbReference type="Proteomes" id="UP000266152">
    <property type="component" value="Unassembled WGS sequence"/>
</dbReference>
<dbReference type="AlphaFoldDB" id="A0A395SH69"/>
<keyword evidence="2" id="KW-0479">Metal-binding</keyword>
<dbReference type="PROSITE" id="PS00463">
    <property type="entry name" value="ZN2_CY6_FUNGAL_1"/>
    <property type="match status" value="1"/>
</dbReference>
<dbReference type="InterPro" id="IPR036864">
    <property type="entry name" value="Zn2-C6_fun-type_DNA-bd_sf"/>
</dbReference>
<dbReference type="PROSITE" id="PS50048">
    <property type="entry name" value="ZN2_CY6_FUNGAL_2"/>
    <property type="match status" value="1"/>
</dbReference>
<dbReference type="Pfam" id="PF04082">
    <property type="entry name" value="Fungal_trans"/>
    <property type="match status" value="1"/>
</dbReference>
<sequence>MSSVSRLKRHRERLACTACRQRKLRCDRESPCGSCVRRRDIPSCSYDVSPDNSERDRVRQAQAQARLEHLEHLVEMLAGQRSAITDRVQDANLCAALPPDSGIPEHATVSSSSRSDLCYQAESGTTHWSAILDDIQALRSTLDSFEGNFTDAEDVSARQLEAGMGIGVMFGAGVSQALSIEQVLNTHLPSRRDTDRLVSAYFRVRVYITPYIHAAQFRRQYEAFWNDPAAASPLWISILFSMLFIAANIFRTGRENEVPGHGLTVAAAQCLALGEYFRPKPFCFEALLLYLQSRFVTCLEISPDMGTLLSMLAHIATVSGYHRESSIPGISPFAAEMRRRAWSMFMQLDLLVSFHLGVPSRVSLSVSNTRAPSNLLDSDFDEESTQLPKSRANTELTGVTFCILKHRFMTIFDKILQHVLTDRSREANDCEIDALDTELKGLYNAIPESYQPRPIENCVTDPPQLIVARLCISFLYYKCLCVLHRPHVTRHRDNSAQECYSASSVLVSDLLRVYEECKPGGQLDTEEWLMKSITWHDFLLGTTTLCLVAYATKQAADEFYVDKPGTKLLLERARTVIQTEQSEDGARARSRVLSIVEATVAHLEAQESRESMQVLPDMDTLAPINTMRPSPNGTEGSSWKCGETQLLNETNWDYLDELFDTCH</sequence>
<dbReference type="GO" id="GO:0005634">
    <property type="term" value="C:nucleus"/>
    <property type="evidence" value="ECO:0007669"/>
    <property type="project" value="UniProtKB-SubCell"/>
</dbReference>
<evidence type="ECO:0000256" key="2">
    <source>
        <dbReference type="ARBA" id="ARBA00022723"/>
    </source>
</evidence>
<dbReference type="InterPro" id="IPR007219">
    <property type="entry name" value="XnlR_reg_dom"/>
</dbReference>
<dbReference type="GO" id="GO:0000981">
    <property type="term" value="F:DNA-binding transcription factor activity, RNA polymerase II-specific"/>
    <property type="evidence" value="ECO:0007669"/>
    <property type="project" value="InterPro"/>
</dbReference>
<accession>A0A395SH69</accession>
<dbReference type="Gene3D" id="4.10.240.10">
    <property type="entry name" value="Zn(2)-C6 fungal-type DNA-binding domain"/>
    <property type="match status" value="1"/>
</dbReference>
<organism evidence="5 6">
    <name type="scientific">Fusarium sporotrichioides</name>
    <dbReference type="NCBI Taxonomy" id="5514"/>
    <lineage>
        <taxon>Eukaryota</taxon>
        <taxon>Fungi</taxon>
        <taxon>Dikarya</taxon>
        <taxon>Ascomycota</taxon>
        <taxon>Pezizomycotina</taxon>
        <taxon>Sordariomycetes</taxon>
        <taxon>Hypocreomycetidae</taxon>
        <taxon>Hypocreales</taxon>
        <taxon>Nectriaceae</taxon>
        <taxon>Fusarium</taxon>
    </lineage>
</organism>
<name>A0A395SH69_FUSSP</name>
<reference evidence="5 6" key="1">
    <citation type="journal article" date="2018" name="PLoS Pathog.">
        <title>Evolution of structural diversity of trichothecenes, a family of toxins produced by plant pathogenic and entomopathogenic fungi.</title>
        <authorList>
            <person name="Proctor R.H."/>
            <person name="McCormick S.P."/>
            <person name="Kim H.S."/>
            <person name="Cardoza R.E."/>
            <person name="Stanley A.M."/>
            <person name="Lindo L."/>
            <person name="Kelly A."/>
            <person name="Brown D.W."/>
            <person name="Lee T."/>
            <person name="Vaughan M.M."/>
            <person name="Alexander N.J."/>
            <person name="Busman M."/>
            <person name="Gutierrez S."/>
        </authorList>
    </citation>
    <scope>NUCLEOTIDE SEQUENCE [LARGE SCALE GENOMIC DNA]</scope>
    <source>
        <strain evidence="5 6">NRRL 3299</strain>
    </source>
</reference>
<dbReference type="CDD" id="cd00067">
    <property type="entry name" value="GAL4"/>
    <property type="match status" value="1"/>
</dbReference>
<dbReference type="GO" id="GO:0003677">
    <property type="term" value="F:DNA binding"/>
    <property type="evidence" value="ECO:0007669"/>
    <property type="project" value="InterPro"/>
</dbReference>
<dbReference type="PANTHER" id="PTHR31001:SF49">
    <property type="entry name" value="ZN(II)2CYS6 TRANSCRIPTION FACTOR (EUROFUNG)"/>
    <property type="match status" value="1"/>
</dbReference>
<keyword evidence="6" id="KW-1185">Reference proteome</keyword>
<evidence type="ECO:0000313" key="6">
    <source>
        <dbReference type="Proteomes" id="UP000266152"/>
    </source>
</evidence>
<proteinExistence type="predicted"/>
<dbReference type="GO" id="GO:0008270">
    <property type="term" value="F:zinc ion binding"/>
    <property type="evidence" value="ECO:0007669"/>
    <property type="project" value="InterPro"/>
</dbReference>
<protein>
    <recommendedName>
        <fullName evidence="4">Zn(2)-C6 fungal-type domain-containing protein</fullName>
    </recommendedName>
</protein>
<comment type="subcellular location">
    <subcellularLocation>
        <location evidence="1">Nucleus</location>
    </subcellularLocation>
</comment>
<dbReference type="STRING" id="5514.A0A395SH69"/>
<dbReference type="Pfam" id="PF00172">
    <property type="entry name" value="Zn_clus"/>
    <property type="match status" value="1"/>
</dbReference>